<keyword evidence="6" id="KW-0804">Transcription</keyword>
<dbReference type="InterPro" id="IPR018062">
    <property type="entry name" value="HTH_AraC-typ_CS"/>
</dbReference>
<keyword evidence="5" id="KW-0238">DNA-binding</keyword>
<keyword evidence="9" id="KW-0812">Transmembrane</keyword>
<dbReference type="PROSITE" id="PS50109">
    <property type="entry name" value="HIS_KIN"/>
    <property type="match status" value="1"/>
</dbReference>
<dbReference type="InterPro" id="IPR004358">
    <property type="entry name" value="Sig_transdc_His_kin-like_C"/>
</dbReference>
<dbReference type="PANTHER" id="PTHR43547">
    <property type="entry name" value="TWO-COMPONENT HISTIDINE KINASE"/>
    <property type="match status" value="1"/>
</dbReference>
<dbReference type="Pfam" id="PF00512">
    <property type="entry name" value="HisKA"/>
    <property type="match status" value="1"/>
</dbReference>
<evidence type="ECO:0000256" key="9">
    <source>
        <dbReference type="SAM" id="Phobius"/>
    </source>
</evidence>
<dbReference type="Gene3D" id="2.60.120.260">
    <property type="entry name" value="Galactose-binding domain-like"/>
    <property type="match status" value="1"/>
</dbReference>
<dbReference type="InterPro" id="IPR008979">
    <property type="entry name" value="Galactose-bd-like_sf"/>
</dbReference>
<keyword evidence="15" id="KW-1185">Reference proteome</keyword>
<dbReference type="InterPro" id="IPR003661">
    <property type="entry name" value="HisK_dim/P_dom"/>
</dbReference>
<dbReference type="SUPFAM" id="SSF52172">
    <property type="entry name" value="CheY-like"/>
    <property type="match status" value="1"/>
</dbReference>
<evidence type="ECO:0000256" key="8">
    <source>
        <dbReference type="SAM" id="Coils"/>
    </source>
</evidence>
<dbReference type="PROSITE" id="PS00041">
    <property type="entry name" value="HTH_ARAC_FAMILY_1"/>
    <property type="match status" value="1"/>
</dbReference>
<evidence type="ECO:0000256" key="6">
    <source>
        <dbReference type="ARBA" id="ARBA00023163"/>
    </source>
</evidence>
<keyword evidence="10" id="KW-0732">Signal</keyword>
<evidence type="ECO:0000256" key="4">
    <source>
        <dbReference type="ARBA" id="ARBA00023015"/>
    </source>
</evidence>
<dbReference type="Pfam" id="PF00072">
    <property type="entry name" value="Response_reg"/>
    <property type="match status" value="1"/>
</dbReference>
<dbReference type="Pfam" id="PF12833">
    <property type="entry name" value="HTH_18"/>
    <property type="match status" value="1"/>
</dbReference>
<keyword evidence="4" id="KW-0805">Transcription regulation</keyword>
<accession>A0ABS3QNW7</accession>
<organism evidence="14 15">
    <name type="scientific">Hymenobacter negativus</name>
    <dbReference type="NCBI Taxonomy" id="2795026"/>
    <lineage>
        <taxon>Bacteria</taxon>
        <taxon>Pseudomonadati</taxon>
        <taxon>Bacteroidota</taxon>
        <taxon>Cytophagia</taxon>
        <taxon>Cytophagales</taxon>
        <taxon>Hymenobacteraceae</taxon>
        <taxon>Hymenobacter</taxon>
    </lineage>
</organism>
<dbReference type="InterPro" id="IPR003594">
    <property type="entry name" value="HATPase_dom"/>
</dbReference>
<dbReference type="Pfam" id="PF02518">
    <property type="entry name" value="HATPase_c"/>
    <property type="match status" value="1"/>
</dbReference>
<feature type="modified residue" description="4-aspartylphosphate" evidence="7">
    <location>
        <position position="805"/>
    </location>
</feature>
<evidence type="ECO:0000313" key="14">
    <source>
        <dbReference type="EMBL" id="MBO2012974.1"/>
    </source>
</evidence>
<dbReference type="CDD" id="cd00082">
    <property type="entry name" value="HisKA"/>
    <property type="match status" value="1"/>
</dbReference>
<dbReference type="SMART" id="SM00448">
    <property type="entry name" value="REC"/>
    <property type="match status" value="1"/>
</dbReference>
<dbReference type="Proteomes" id="UP000664369">
    <property type="component" value="Unassembled WGS sequence"/>
</dbReference>
<dbReference type="EMBL" id="JAGETZ010000023">
    <property type="protein sequence ID" value="MBO2012974.1"/>
    <property type="molecule type" value="Genomic_DNA"/>
</dbReference>
<dbReference type="SMART" id="SM00388">
    <property type="entry name" value="HisKA"/>
    <property type="match status" value="1"/>
</dbReference>
<dbReference type="InterPro" id="IPR005467">
    <property type="entry name" value="His_kinase_dom"/>
</dbReference>
<dbReference type="Gene3D" id="1.10.287.130">
    <property type="match status" value="1"/>
</dbReference>
<dbReference type="SMART" id="SM00387">
    <property type="entry name" value="HATPase_c"/>
    <property type="match status" value="1"/>
</dbReference>
<dbReference type="InterPro" id="IPR009057">
    <property type="entry name" value="Homeodomain-like_sf"/>
</dbReference>
<feature type="transmembrane region" description="Helical" evidence="9">
    <location>
        <begin position="272"/>
        <end position="296"/>
    </location>
</feature>
<dbReference type="InterPro" id="IPR001789">
    <property type="entry name" value="Sig_transdc_resp-reg_receiver"/>
</dbReference>
<dbReference type="Gene3D" id="3.30.565.10">
    <property type="entry name" value="Histidine kinase-like ATPase, C-terminal domain"/>
    <property type="match status" value="1"/>
</dbReference>
<dbReference type="CDD" id="cd16922">
    <property type="entry name" value="HATPase_EvgS-ArcB-TorS-like"/>
    <property type="match status" value="1"/>
</dbReference>
<feature type="transmembrane region" description="Helical" evidence="9">
    <location>
        <begin position="243"/>
        <end position="260"/>
    </location>
</feature>
<keyword evidence="3 7" id="KW-0597">Phosphoprotein</keyword>
<feature type="coiled-coil region" evidence="8">
    <location>
        <begin position="418"/>
        <end position="448"/>
    </location>
</feature>
<dbReference type="SUPFAM" id="SSF49785">
    <property type="entry name" value="Galactose-binding domain-like"/>
    <property type="match status" value="1"/>
</dbReference>
<feature type="signal peptide" evidence="10">
    <location>
        <begin position="1"/>
        <end position="22"/>
    </location>
</feature>
<protein>
    <recommendedName>
        <fullName evidence="2">histidine kinase</fullName>
        <ecNumber evidence="2">2.7.13.3</ecNumber>
    </recommendedName>
</protein>
<dbReference type="InterPro" id="IPR036890">
    <property type="entry name" value="HATPase_C_sf"/>
</dbReference>
<feature type="transmembrane region" description="Helical" evidence="9">
    <location>
        <begin position="303"/>
        <end position="322"/>
    </location>
</feature>
<evidence type="ECO:0000259" key="11">
    <source>
        <dbReference type="PROSITE" id="PS01124"/>
    </source>
</evidence>
<dbReference type="EC" id="2.7.13.3" evidence="2"/>
<dbReference type="PROSITE" id="PS50110">
    <property type="entry name" value="RESPONSE_REGULATORY"/>
    <property type="match status" value="1"/>
</dbReference>
<gene>
    <name evidence="14" type="ORF">J4E00_28185</name>
</gene>
<dbReference type="PROSITE" id="PS01124">
    <property type="entry name" value="HTH_ARAC_FAMILY_2"/>
    <property type="match status" value="1"/>
</dbReference>
<feature type="transmembrane region" description="Helical" evidence="9">
    <location>
        <begin position="358"/>
        <end position="381"/>
    </location>
</feature>
<evidence type="ECO:0000256" key="3">
    <source>
        <dbReference type="ARBA" id="ARBA00022553"/>
    </source>
</evidence>
<feature type="chain" id="PRO_5046976066" description="histidine kinase" evidence="10">
    <location>
        <begin position="23"/>
        <end position="1005"/>
    </location>
</feature>
<dbReference type="SUPFAM" id="SSF47384">
    <property type="entry name" value="Homodimeric domain of signal transducing histidine kinase"/>
    <property type="match status" value="1"/>
</dbReference>
<dbReference type="Gene3D" id="1.10.10.60">
    <property type="entry name" value="Homeodomain-like"/>
    <property type="match status" value="1"/>
</dbReference>
<feature type="transmembrane region" description="Helical" evidence="9">
    <location>
        <begin position="334"/>
        <end position="351"/>
    </location>
</feature>
<evidence type="ECO:0000259" key="13">
    <source>
        <dbReference type="PROSITE" id="PS50110"/>
    </source>
</evidence>
<keyword evidence="9" id="KW-0472">Membrane</keyword>
<feature type="domain" description="HTH araC/xylS-type" evidence="11">
    <location>
        <begin position="903"/>
        <end position="1002"/>
    </location>
</feature>
<evidence type="ECO:0000256" key="7">
    <source>
        <dbReference type="PROSITE-ProRule" id="PRU00169"/>
    </source>
</evidence>
<dbReference type="SUPFAM" id="SSF46689">
    <property type="entry name" value="Homeodomain-like"/>
    <property type="match status" value="1"/>
</dbReference>
<dbReference type="PANTHER" id="PTHR43547:SF2">
    <property type="entry name" value="HYBRID SIGNAL TRANSDUCTION HISTIDINE KINASE C"/>
    <property type="match status" value="1"/>
</dbReference>
<evidence type="ECO:0000256" key="5">
    <source>
        <dbReference type="ARBA" id="ARBA00023125"/>
    </source>
</evidence>
<comment type="catalytic activity">
    <reaction evidence="1">
        <text>ATP + protein L-histidine = ADP + protein N-phospho-L-histidine.</text>
        <dbReference type="EC" id="2.7.13.3"/>
    </reaction>
</comment>
<proteinExistence type="predicted"/>
<evidence type="ECO:0000313" key="15">
    <source>
        <dbReference type="Proteomes" id="UP000664369"/>
    </source>
</evidence>
<keyword evidence="9" id="KW-1133">Transmembrane helix</keyword>
<keyword evidence="8" id="KW-0175">Coiled coil</keyword>
<evidence type="ECO:0000256" key="10">
    <source>
        <dbReference type="SAM" id="SignalP"/>
    </source>
</evidence>
<sequence>MNIRHFVALLSSLLISGPPAHAQPARRGASIVPAAPNSALVRLTSPQVTADAMQRLGPGLRWRYQPGQPAGWASPATDDHTWPLVDASFPFKKGPVGWRGTGCFRVRFTLDSALLGQPLGFRFRHAGASEIYLDGQLLGRLGTPGTSRATTTGWWPSYQTLPFMLREAGPHLLAVRYAQFDPRPAEGNSGFTVRVAPAPRLIAENLTILRLADVNIIGLAGSAVLMLLHLFLFLYYRAQRANLYGSLYMAALFATDWFRYSSFVQSEMKVRFWSNVGFETSLALGSVMLLAFAYAICQRRIPWWWLLLLGGGWLGVVAWYAGHSLGGIKRVSDALVVLSFLNMFWVLGGALRRRQPGIWLVAVGALGTLLVYVFTASSIFQQRSNDVALPYDLGVQVGLLLLPVCLSLYLARDFAVTRRSLEVQLRQVQELSAQTRRQEAERQQLISAQNEQLESTVQRRTEEIQRQNTVLAAQKAEITAQADQLQTLDEAKSRFFTNLTHEFRTPLTLMLGPAEQIVAESQQPAVRQQATLVQRNAQHLLRLINQLLDLSKLEAGHLALEPVSADLVPFVRGLVGSFESLAQQRCLACSFAADQAALLLDFDPGKLEKIVYNLLSNAFKFTPSGGQVAVRLAQTAEVPSGEEWVELTVHDTGQGIAPAQLPHVFDRFFQADSSSTREQEGSGIGLALTKELVELHGGTIVLHSAPTCGTTAVVRLPVRHLAAPAAGPLLTAEPVTKPHFTEPHLVVSKAQAAEPVQVLVIEDNAEVRAFLRSTLAPHYQVLEAADGEAGVALAREQVPDFVLTDVMMPRLDGHGVCRALRQDERTSHIPVVLLTAQAGLESKLEGLHTGVDAYLSKPFHPTELLATIASLLRSRQLLRDVYRRGLVASTGLGLPSLEQAFVARVQQVVIQHLDDETFNVETLARQVALSRTQLHRKLKALTGQAPGDFIRAVRLNRAHELLVGQVGTVSEIAYQVGYSNPANFSTSFARHFGYPPGEARSKRAV</sequence>
<dbReference type="InterPro" id="IPR036097">
    <property type="entry name" value="HisK_dim/P_sf"/>
</dbReference>
<evidence type="ECO:0000256" key="2">
    <source>
        <dbReference type="ARBA" id="ARBA00012438"/>
    </source>
</evidence>
<dbReference type="InterPro" id="IPR011006">
    <property type="entry name" value="CheY-like_superfamily"/>
</dbReference>
<evidence type="ECO:0000259" key="12">
    <source>
        <dbReference type="PROSITE" id="PS50109"/>
    </source>
</evidence>
<dbReference type="SMART" id="SM00342">
    <property type="entry name" value="HTH_ARAC"/>
    <property type="match status" value="1"/>
</dbReference>
<feature type="domain" description="Response regulatory" evidence="13">
    <location>
        <begin position="757"/>
        <end position="872"/>
    </location>
</feature>
<dbReference type="Gene3D" id="3.40.50.2300">
    <property type="match status" value="1"/>
</dbReference>
<feature type="transmembrane region" description="Helical" evidence="9">
    <location>
        <begin position="216"/>
        <end position="236"/>
    </location>
</feature>
<dbReference type="SUPFAM" id="SSF55874">
    <property type="entry name" value="ATPase domain of HSP90 chaperone/DNA topoisomerase II/histidine kinase"/>
    <property type="match status" value="1"/>
</dbReference>
<reference evidence="14 15" key="1">
    <citation type="submission" date="2021-03" db="EMBL/GenBank/DDBJ databases">
        <authorList>
            <person name="Kim M.K."/>
        </authorList>
    </citation>
    <scope>NUCLEOTIDE SEQUENCE [LARGE SCALE GENOMIC DNA]</scope>
    <source>
        <strain evidence="14 15">BT442</strain>
    </source>
</reference>
<dbReference type="InterPro" id="IPR018060">
    <property type="entry name" value="HTH_AraC"/>
</dbReference>
<dbReference type="PRINTS" id="PR00344">
    <property type="entry name" value="BCTRLSENSOR"/>
</dbReference>
<comment type="caution">
    <text evidence="14">The sequence shown here is derived from an EMBL/GenBank/DDBJ whole genome shotgun (WGS) entry which is preliminary data.</text>
</comment>
<dbReference type="RefSeq" id="WP_208178714.1">
    <property type="nucleotide sequence ID" value="NZ_JAGETZ010000023.1"/>
</dbReference>
<evidence type="ECO:0000256" key="1">
    <source>
        <dbReference type="ARBA" id="ARBA00000085"/>
    </source>
</evidence>
<feature type="domain" description="Histidine kinase" evidence="12">
    <location>
        <begin position="498"/>
        <end position="720"/>
    </location>
</feature>
<name>A0ABS3QNW7_9BACT</name>